<name>A0A4Y2NF58_ARAVE</name>
<protein>
    <submittedName>
        <fullName evidence="1">Uncharacterized protein</fullName>
    </submittedName>
</protein>
<feature type="non-terminal residue" evidence="1">
    <location>
        <position position="1"/>
    </location>
</feature>
<dbReference type="EMBL" id="BGPR01008976">
    <property type="protein sequence ID" value="GBN37200.1"/>
    <property type="molecule type" value="Genomic_DNA"/>
</dbReference>
<reference evidence="1 2" key="1">
    <citation type="journal article" date="2019" name="Sci. Rep.">
        <title>Orb-weaving spider Araneus ventricosus genome elucidates the spidroin gene catalogue.</title>
        <authorList>
            <person name="Kono N."/>
            <person name="Nakamura H."/>
            <person name="Ohtoshi R."/>
            <person name="Moran D.A.P."/>
            <person name="Shinohara A."/>
            <person name="Yoshida Y."/>
            <person name="Fujiwara M."/>
            <person name="Mori M."/>
            <person name="Tomita M."/>
            <person name="Arakawa K."/>
        </authorList>
    </citation>
    <scope>NUCLEOTIDE SEQUENCE [LARGE SCALE GENOMIC DNA]</scope>
</reference>
<gene>
    <name evidence="1" type="ORF">AVEN_23968_1</name>
</gene>
<evidence type="ECO:0000313" key="2">
    <source>
        <dbReference type="Proteomes" id="UP000499080"/>
    </source>
</evidence>
<keyword evidence="2" id="KW-1185">Reference proteome</keyword>
<comment type="caution">
    <text evidence="1">The sequence shown here is derived from an EMBL/GenBank/DDBJ whole genome shotgun (WGS) entry which is preliminary data.</text>
</comment>
<proteinExistence type="predicted"/>
<dbReference type="Proteomes" id="UP000499080">
    <property type="component" value="Unassembled WGS sequence"/>
</dbReference>
<accession>A0A4Y2NF58</accession>
<sequence>ARENISSEEKRIKSRFYLLWKGRMYCILDSDFSPSQTIEMKRMHFVIKPLAASVFLREDISSKVGCEFPIVGSTEATLTKLSTTSLPLTAHIDIGGQPL</sequence>
<evidence type="ECO:0000313" key="1">
    <source>
        <dbReference type="EMBL" id="GBN37200.1"/>
    </source>
</evidence>
<organism evidence="1 2">
    <name type="scientific">Araneus ventricosus</name>
    <name type="common">Orbweaver spider</name>
    <name type="synonym">Epeira ventricosa</name>
    <dbReference type="NCBI Taxonomy" id="182803"/>
    <lineage>
        <taxon>Eukaryota</taxon>
        <taxon>Metazoa</taxon>
        <taxon>Ecdysozoa</taxon>
        <taxon>Arthropoda</taxon>
        <taxon>Chelicerata</taxon>
        <taxon>Arachnida</taxon>
        <taxon>Araneae</taxon>
        <taxon>Araneomorphae</taxon>
        <taxon>Entelegynae</taxon>
        <taxon>Araneoidea</taxon>
        <taxon>Araneidae</taxon>
        <taxon>Araneus</taxon>
    </lineage>
</organism>
<dbReference type="AlphaFoldDB" id="A0A4Y2NF58"/>